<proteinExistence type="inferred from homology"/>
<feature type="transmembrane region" description="Helical" evidence="9">
    <location>
        <begin position="104"/>
        <end position="125"/>
    </location>
</feature>
<evidence type="ECO:0000256" key="9">
    <source>
        <dbReference type="SAM" id="Phobius"/>
    </source>
</evidence>
<dbReference type="RefSeq" id="WP_273846640.1">
    <property type="nucleotide sequence ID" value="NZ_JAQQWT010000018.1"/>
</dbReference>
<dbReference type="EMBL" id="JBHLTR010000056">
    <property type="protein sequence ID" value="MFC0561331.1"/>
    <property type="molecule type" value="Genomic_DNA"/>
</dbReference>
<keyword evidence="3" id="KW-0050">Antiport</keyword>
<feature type="domain" description="Na+/H+ antiporter NhaC-like C-terminal" evidence="10">
    <location>
        <begin position="160"/>
        <end position="453"/>
    </location>
</feature>
<evidence type="ECO:0000256" key="4">
    <source>
        <dbReference type="ARBA" id="ARBA00022475"/>
    </source>
</evidence>
<reference evidence="11 12" key="1">
    <citation type="submission" date="2024-09" db="EMBL/GenBank/DDBJ databases">
        <authorList>
            <person name="Sun Q."/>
            <person name="Mori K."/>
        </authorList>
    </citation>
    <scope>NUCLEOTIDE SEQUENCE [LARGE SCALE GENOMIC DNA]</scope>
    <source>
        <strain evidence="11 12">NCAIM B.02301</strain>
    </source>
</reference>
<feature type="transmembrane region" description="Helical" evidence="9">
    <location>
        <begin position="37"/>
        <end position="58"/>
    </location>
</feature>
<evidence type="ECO:0000256" key="6">
    <source>
        <dbReference type="ARBA" id="ARBA00022989"/>
    </source>
</evidence>
<feature type="transmembrane region" description="Helical" evidence="9">
    <location>
        <begin position="404"/>
        <end position="425"/>
    </location>
</feature>
<gene>
    <name evidence="11" type="primary">nhaC</name>
    <name evidence="11" type="ORF">ACFFH4_20525</name>
</gene>
<evidence type="ECO:0000256" key="3">
    <source>
        <dbReference type="ARBA" id="ARBA00022449"/>
    </source>
</evidence>
<accession>A0ABV6NKL8</accession>
<keyword evidence="12" id="KW-1185">Reference proteome</keyword>
<dbReference type="InterPro" id="IPR052180">
    <property type="entry name" value="NhaC_Na-H+_Antiporter"/>
</dbReference>
<comment type="subcellular location">
    <subcellularLocation>
        <location evidence="1">Cell membrane</location>
        <topology evidence="1">Multi-pass membrane protein</topology>
    </subcellularLocation>
</comment>
<dbReference type="InterPro" id="IPR004770">
    <property type="entry name" value="Na/H_antiport_NhaC"/>
</dbReference>
<evidence type="ECO:0000256" key="8">
    <source>
        <dbReference type="ARBA" id="ARBA00038435"/>
    </source>
</evidence>
<organism evidence="11 12">
    <name type="scientific">Halalkalibacter alkalisediminis</name>
    <dbReference type="NCBI Taxonomy" id="935616"/>
    <lineage>
        <taxon>Bacteria</taxon>
        <taxon>Bacillati</taxon>
        <taxon>Bacillota</taxon>
        <taxon>Bacilli</taxon>
        <taxon>Bacillales</taxon>
        <taxon>Bacillaceae</taxon>
        <taxon>Halalkalibacter</taxon>
    </lineage>
</organism>
<sequence length="474" mass="49933">MKHEEKQISFGWAIIPLIIMIAAMSYTIVIVGGDPHIPLILGTVVAALVAWKSGFSWGEIEGGLYKGIRLALPAIVIIIMVGIIIGAWIGGGIIATMVYYGLKLISPSLFLVSITVIAAIVSLAIGSSWSTMGTIGVAGMGIGLSMGIPAPMIAGAIISGAYFGDKMSPLSDSTNLAAGVVGVDLFEHIKHMFFTTIPGLVIALIVYGFLGRQFSSISMEDGQIAAIMTQLQANFVITPWLLLVPAIVILLVARKVPALPALAVGVILGLMAQVFVQGGAIGDAINTLQGGFSIESGNEMIDSLFNRGGIDDMMYTVSLTIVAMTFGGVLENTGMLKSIVNQILKVAKTGKGLVTTAISTAFLTNVTAAEQYISVVVPGRMYAQSFREKGLHPKNLSRAVEDGGTITSVFVPWNTCAIFIFATLAVHPLEYAPYAILNFVVPIISLIYAWTGFSITPLPPGEAGKVDEDGRKVV</sequence>
<keyword evidence="2" id="KW-0813">Transport</keyword>
<dbReference type="InterPro" id="IPR018461">
    <property type="entry name" value="Na/H_Antiport_NhaC-like_C"/>
</dbReference>
<name>A0ABV6NKL8_9BACI</name>
<dbReference type="Pfam" id="PF03553">
    <property type="entry name" value="Na_H_antiporter"/>
    <property type="match status" value="1"/>
</dbReference>
<feature type="transmembrane region" description="Helical" evidence="9">
    <location>
        <begin position="431"/>
        <end position="450"/>
    </location>
</feature>
<protein>
    <submittedName>
        <fullName evidence="11">Na+/H+ antiporter NhaC</fullName>
    </submittedName>
</protein>
<evidence type="ECO:0000313" key="12">
    <source>
        <dbReference type="Proteomes" id="UP001589833"/>
    </source>
</evidence>
<feature type="transmembrane region" description="Helical" evidence="9">
    <location>
        <begin position="12"/>
        <end position="31"/>
    </location>
</feature>
<keyword evidence="5 9" id="KW-0812">Transmembrane</keyword>
<comment type="caution">
    <text evidence="11">The sequence shown here is derived from an EMBL/GenBank/DDBJ whole genome shotgun (WGS) entry which is preliminary data.</text>
</comment>
<dbReference type="NCBIfam" id="TIGR00931">
    <property type="entry name" value="antiport_nhaC"/>
    <property type="match status" value="1"/>
</dbReference>
<feature type="transmembrane region" description="Helical" evidence="9">
    <location>
        <begin position="70"/>
        <end position="98"/>
    </location>
</feature>
<feature type="transmembrane region" description="Helical" evidence="9">
    <location>
        <begin position="231"/>
        <end position="252"/>
    </location>
</feature>
<evidence type="ECO:0000256" key="1">
    <source>
        <dbReference type="ARBA" id="ARBA00004651"/>
    </source>
</evidence>
<feature type="transmembrane region" description="Helical" evidence="9">
    <location>
        <begin position="137"/>
        <end position="163"/>
    </location>
</feature>
<evidence type="ECO:0000313" key="11">
    <source>
        <dbReference type="EMBL" id="MFC0561331.1"/>
    </source>
</evidence>
<dbReference type="Proteomes" id="UP001589833">
    <property type="component" value="Unassembled WGS sequence"/>
</dbReference>
<dbReference type="PANTHER" id="PTHR33451">
    <property type="entry name" value="MALATE-2H(+)/NA(+)-LACTATE ANTIPORTER"/>
    <property type="match status" value="1"/>
</dbReference>
<dbReference type="PANTHER" id="PTHR33451:SF3">
    <property type="entry name" value="MALATE-2H(+)_NA(+)-LACTATE ANTIPORTER"/>
    <property type="match status" value="1"/>
</dbReference>
<evidence type="ECO:0000256" key="2">
    <source>
        <dbReference type="ARBA" id="ARBA00022448"/>
    </source>
</evidence>
<comment type="similarity">
    <text evidence="8">Belongs to the NhaC Na(+)/H(+) (TC 2.A.35) antiporter family.</text>
</comment>
<keyword evidence="6 9" id="KW-1133">Transmembrane helix</keyword>
<keyword evidence="7 9" id="KW-0472">Membrane</keyword>
<evidence type="ECO:0000256" key="7">
    <source>
        <dbReference type="ARBA" id="ARBA00023136"/>
    </source>
</evidence>
<evidence type="ECO:0000259" key="10">
    <source>
        <dbReference type="Pfam" id="PF03553"/>
    </source>
</evidence>
<keyword evidence="4" id="KW-1003">Cell membrane</keyword>
<feature type="transmembrane region" description="Helical" evidence="9">
    <location>
        <begin position="192"/>
        <end position="210"/>
    </location>
</feature>
<evidence type="ECO:0000256" key="5">
    <source>
        <dbReference type="ARBA" id="ARBA00022692"/>
    </source>
</evidence>